<dbReference type="GO" id="GO:0051301">
    <property type="term" value="P:cell division"/>
    <property type="evidence" value="ECO:0007669"/>
    <property type="project" value="InterPro"/>
</dbReference>
<dbReference type="STRING" id="383372.Rcas_0578"/>
<evidence type="ECO:0000256" key="4">
    <source>
        <dbReference type="ARBA" id="ARBA00022989"/>
    </source>
</evidence>
<dbReference type="EMBL" id="CP000804">
    <property type="protein sequence ID" value="ABU56707.1"/>
    <property type="molecule type" value="Genomic_DNA"/>
</dbReference>
<protein>
    <submittedName>
        <fullName evidence="7">Cell cycle protein</fullName>
    </submittedName>
</protein>
<feature type="transmembrane region" description="Helical" evidence="6">
    <location>
        <begin position="412"/>
        <end position="431"/>
    </location>
</feature>
<organism evidence="7 8">
    <name type="scientific">Roseiflexus castenholzii (strain DSM 13941 / HLO8)</name>
    <dbReference type="NCBI Taxonomy" id="383372"/>
    <lineage>
        <taxon>Bacteria</taxon>
        <taxon>Bacillati</taxon>
        <taxon>Chloroflexota</taxon>
        <taxon>Chloroflexia</taxon>
        <taxon>Chloroflexales</taxon>
        <taxon>Roseiflexineae</taxon>
        <taxon>Roseiflexaceae</taxon>
        <taxon>Roseiflexus</taxon>
    </lineage>
</organism>
<comment type="subcellular location">
    <subcellularLocation>
        <location evidence="1">Membrane</location>
        <topology evidence="1">Multi-pass membrane protein</topology>
    </subcellularLocation>
</comment>
<sequence length="443" mass="48008">MATIARLRVRLGGRTLEFELLITAFLFIAICLAALIAGAGGRVRWVDLTIIGAFAGLFLTISLALALRDWGEDQMVLPIAALLAGVGMLMARRLEPDLVQRYGEVYSGIALKQVIWIFGGALLLALVSFVPWRLQWLKHYRYTWLLLGLVLVGATAVFGVERNGARLWLSLGFFQLQPVEMLKVLLVIYLATYLDDHRELIGRGVYWLGPLKLPPLPYLAPIVMMWGATIGLIIVQKDLGAALLFFVIFLAMLYVVSGRARYAAVGLFAFALGAAALYPLFGHVRVRLNAWLDPWSDPFGIGFQMVRALHALAAGGWVGTGIGAGDPTTVPESHTDFVFVAIGEELGLAGTLALTVCYALFALRGYLIAIHARDGFQQLLATGLTTAIAAQAFIIMAGTTHLIPLTGITLPFISYGGSSTLINFAMVGLLLRVSASRKPPQTL</sequence>
<feature type="transmembrane region" description="Helical" evidence="6">
    <location>
        <begin position="346"/>
        <end position="367"/>
    </location>
</feature>
<dbReference type="GO" id="GO:0008360">
    <property type="term" value="P:regulation of cell shape"/>
    <property type="evidence" value="ECO:0007669"/>
    <property type="project" value="UniProtKB-KW"/>
</dbReference>
<dbReference type="PANTHER" id="PTHR30474:SF3">
    <property type="entry name" value="PEPTIDOGLYCAN GLYCOSYLTRANSFERASE RODA"/>
    <property type="match status" value="1"/>
</dbReference>
<evidence type="ECO:0000256" key="6">
    <source>
        <dbReference type="SAM" id="Phobius"/>
    </source>
</evidence>
<feature type="transmembrane region" description="Helical" evidence="6">
    <location>
        <begin position="20"/>
        <end position="39"/>
    </location>
</feature>
<feature type="transmembrane region" description="Helical" evidence="6">
    <location>
        <begin position="76"/>
        <end position="94"/>
    </location>
</feature>
<name>A7NGW0_ROSCS</name>
<evidence type="ECO:0000256" key="5">
    <source>
        <dbReference type="ARBA" id="ARBA00023136"/>
    </source>
</evidence>
<dbReference type="KEGG" id="rca:Rcas_0578"/>
<keyword evidence="3" id="KW-0133">Cell shape</keyword>
<keyword evidence="5 6" id="KW-0472">Membrane</keyword>
<feature type="transmembrane region" description="Helical" evidence="6">
    <location>
        <begin position="172"/>
        <end position="194"/>
    </location>
</feature>
<feature type="transmembrane region" description="Helical" evidence="6">
    <location>
        <begin position="379"/>
        <end position="400"/>
    </location>
</feature>
<feature type="transmembrane region" description="Helical" evidence="6">
    <location>
        <begin position="144"/>
        <end position="160"/>
    </location>
</feature>
<evidence type="ECO:0000256" key="1">
    <source>
        <dbReference type="ARBA" id="ARBA00004141"/>
    </source>
</evidence>
<dbReference type="RefSeq" id="WP_012119138.1">
    <property type="nucleotide sequence ID" value="NC_009767.1"/>
</dbReference>
<dbReference type="AlphaFoldDB" id="A7NGW0"/>
<dbReference type="HOGENOM" id="CLU_029243_3_0_0"/>
<feature type="transmembrane region" description="Helical" evidence="6">
    <location>
        <begin position="263"/>
        <end position="281"/>
    </location>
</feature>
<evidence type="ECO:0000313" key="8">
    <source>
        <dbReference type="Proteomes" id="UP000000263"/>
    </source>
</evidence>
<gene>
    <name evidence="7" type="ordered locus">Rcas_0578</name>
</gene>
<evidence type="ECO:0000256" key="3">
    <source>
        <dbReference type="ARBA" id="ARBA00022960"/>
    </source>
</evidence>
<feature type="transmembrane region" description="Helical" evidence="6">
    <location>
        <begin position="45"/>
        <end position="67"/>
    </location>
</feature>
<dbReference type="PANTHER" id="PTHR30474">
    <property type="entry name" value="CELL CYCLE PROTEIN"/>
    <property type="match status" value="1"/>
</dbReference>
<feature type="transmembrane region" description="Helical" evidence="6">
    <location>
        <begin position="215"/>
        <end position="233"/>
    </location>
</feature>
<proteinExistence type="predicted"/>
<keyword evidence="2 6" id="KW-0812">Transmembrane</keyword>
<dbReference type="GO" id="GO:0005886">
    <property type="term" value="C:plasma membrane"/>
    <property type="evidence" value="ECO:0007669"/>
    <property type="project" value="TreeGrafter"/>
</dbReference>
<keyword evidence="8" id="KW-1185">Reference proteome</keyword>
<dbReference type="eggNOG" id="COG0772">
    <property type="taxonomic scope" value="Bacteria"/>
</dbReference>
<feature type="transmembrane region" description="Helical" evidence="6">
    <location>
        <begin position="114"/>
        <end position="132"/>
    </location>
</feature>
<dbReference type="Pfam" id="PF01098">
    <property type="entry name" value="FTSW_RODA_SPOVE"/>
    <property type="match status" value="1"/>
</dbReference>
<dbReference type="GO" id="GO:0015648">
    <property type="term" value="F:lipid-linked peptidoglycan transporter activity"/>
    <property type="evidence" value="ECO:0007669"/>
    <property type="project" value="TreeGrafter"/>
</dbReference>
<feature type="transmembrane region" description="Helical" evidence="6">
    <location>
        <begin position="239"/>
        <end position="256"/>
    </location>
</feature>
<reference evidence="7 8" key="1">
    <citation type="submission" date="2007-08" db="EMBL/GenBank/DDBJ databases">
        <title>Complete sequence of Roseiflexus castenholzii DSM 13941.</title>
        <authorList>
            <consortium name="US DOE Joint Genome Institute"/>
            <person name="Copeland A."/>
            <person name="Lucas S."/>
            <person name="Lapidus A."/>
            <person name="Barry K."/>
            <person name="Glavina del Rio T."/>
            <person name="Dalin E."/>
            <person name="Tice H."/>
            <person name="Pitluck S."/>
            <person name="Thompson L.S."/>
            <person name="Brettin T."/>
            <person name="Bruce D."/>
            <person name="Detter J.C."/>
            <person name="Han C."/>
            <person name="Tapia R."/>
            <person name="Schmutz J."/>
            <person name="Larimer F."/>
            <person name="Land M."/>
            <person name="Hauser L."/>
            <person name="Kyrpides N."/>
            <person name="Mikhailova N."/>
            <person name="Bryant D.A."/>
            <person name="Hanada S."/>
            <person name="Tsukatani Y."/>
            <person name="Richardson P."/>
        </authorList>
    </citation>
    <scope>NUCLEOTIDE SEQUENCE [LARGE SCALE GENOMIC DNA]</scope>
    <source>
        <strain evidence="8">DSM 13941 / HLO8</strain>
    </source>
</reference>
<dbReference type="OrthoDB" id="9812661at2"/>
<evidence type="ECO:0000313" key="7">
    <source>
        <dbReference type="EMBL" id="ABU56707.1"/>
    </source>
</evidence>
<evidence type="ECO:0000256" key="2">
    <source>
        <dbReference type="ARBA" id="ARBA00022692"/>
    </source>
</evidence>
<keyword evidence="4 6" id="KW-1133">Transmembrane helix</keyword>
<dbReference type="Proteomes" id="UP000000263">
    <property type="component" value="Chromosome"/>
</dbReference>
<dbReference type="InterPro" id="IPR001182">
    <property type="entry name" value="FtsW/RodA"/>
</dbReference>
<dbReference type="GO" id="GO:0032153">
    <property type="term" value="C:cell division site"/>
    <property type="evidence" value="ECO:0007669"/>
    <property type="project" value="TreeGrafter"/>
</dbReference>
<accession>A7NGW0</accession>